<evidence type="ECO:0000313" key="4">
    <source>
        <dbReference type="Proteomes" id="UP001501676"/>
    </source>
</evidence>
<evidence type="ECO:0000256" key="2">
    <source>
        <dbReference type="SAM" id="Phobius"/>
    </source>
</evidence>
<keyword evidence="2" id="KW-0472">Membrane</keyword>
<keyword evidence="4" id="KW-1185">Reference proteome</keyword>
<dbReference type="Proteomes" id="UP001501676">
    <property type="component" value="Unassembled WGS sequence"/>
</dbReference>
<dbReference type="EMBL" id="BAAAYN010000008">
    <property type="protein sequence ID" value="GAA3384614.1"/>
    <property type="molecule type" value="Genomic_DNA"/>
</dbReference>
<gene>
    <name evidence="3" type="ORF">GCM10020369_15010</name>
</gene>
<protein>
    <submittedName>
        <fullName evidence="3">Uncharacterized protein</fullName>
    </submittedName>
</protein>
<keyword evidence="2" id="KW-1133">Transmembrane helix</keyword>
<comment type="caution">
    <text evidence="3">The sequence shown here is derived from an EMBL/GenBank/DDBJ whole genome shotgun (WGS) entry which is preliminary data.</text>
</comment>
<accession>A0ABP6SSQ8</accession>
<feature type="region of interest" description="Disordered" evidence="1">
    <location>
        <begin position="35"/>
        <end position="58"/>
    </location>
</feature>
<evidence type="ECO:0000313" key="3">
    <source>
        <dbReference type="EMBL" id="GAA3384614.1"/>
    </source>
</evidence>
<keyword evidence="2" id="KW-0812">Transmembrane</keyword>
<dbReference type="RefSeq" id="WP_345727259.1">
    <property type="nucleotide sequence ID" value="NZ_BAAAYN010000008.1"/>
</dbReference>
<name>A0ABP6SSQ8_9ACTN</name>
<feature type="transmembrane region" description="Helical" evidence="2">
    <location>
        <begin position="7"/>
        <end position="28"/>
    </location>
</feature>
<feature type="compositionally biased region" description="Low complexity" evidence="1">
    <location>
        <begin position="44"/>
        <end position="58"/>
    </location>
</feature>
<sequence length="58" mass="6187">MKRVRRVLYLMLLVAAIVLIGRAIWGAAGPDEPVTDPTNFNELPGPTISPAPTISISS</sequence>
<evidence type="ECO:0000256" key="1">
    <source>
        <dbReference type="SAM" id="MobiDB-lite"/>
    </source>
</evidence>
<reference evidence="4" key="1">
    <citation type="journal article" date="2019" name="Int. J. Syst. Evol. Microbiol.">
        <title>The Global Catalogue of Microorganisms (GCM) 10K type strain sequencing project: providing services to taxonomists for standard genome sequencing and annotation.</title>
        <authorList>
            <consortium name="The Broad Institute Genomics Platform"/>
            <consortium name="The Broad Institute Genome Sequencing Center for Infectious Disease"/>
            <person name="Wu L."/>
            <person name="Ma J."/>
        </authorList>
    </citation>
    <scope>NUCLEOTIDE SEQUENCE [LARGE SCALE GENOMIC DNA]</scope>
    <source>
        <strain evidence="4">JCM 9458</strain>
    </source>
</reference>
<organism evidence="3 4">
    <name type="scientific">Cryptosporangium minutisporangium</name>
    <dbReference type="NCBI Taxonomy" id="113569"/>
    <lineage>
        <taxon>Bacteria</taxon>
        <taxon>Bacillati</taxon>
        <taxon>Actinomycetota</taxon>
        <taxon>Actinomycetes</taxon>
        <taxon>Cryptosporangiales</taxon>
        <taxon>Cryptosporangiaceae</taxon>
        <taxon>Cryptosporangium</taxon>
    </lineage>
</organism>
<proteinExistence type="predicted"/>